<name>A0A0N9R1Q1_9VIRU</name>
<evidence type="ECO:0000313" key="2">
    <source>
        <dbReference type="Proteomes" id="UP000203826"/>
    </source>
</evidence>
<dbReference type="EMBL" id="KT820662">
    <property type="protein sequence ID" value="ALH23367.1"/>
    <property type="molecule type" value="Genomic_DNA"/>
</dbReference>
<evidence type="ECO:0000313" key="1">
    <source>
        <dbReference type="EMBL" id="ALH23367.1"/>
    </source>
</evidence>
<keyword evidence="2" id="KW-1185">Reference proteome</keyword>
<reference evidence="1 2" key="1">
    <citation type="journal article" date="2015" name="Genome Announc.">
        <title>The 474-Kilobase-Pair Complete Genome Sequence of CeV-01B, a Virus Infecting Haptolina (Chrysochromulina) ericina (Prymnesiophyceae).</title>
        <authorList>
            <person name="Gallot-Lavallee L."/>
            <person name="Pagarete A."/>
            <person name="Legendre M."/>
            <person name="Santini S."/>
            <person name="Sandaa R.A."/>
            <person name="Himmelbauer H."/>
            <person name="Ogata H."/>
            <person name="Bratbak G."/>
            <person name="Claverie J.M."/>
        </authorList>
    </citation>
    <scope>NUCLEOTIDE SEQUENCE [LARGE SCALE GENOMIC DNA]</scope>
    <source>
        <strain evidence="1">CeV-01B</strain>
    </source>
</reference>
<dbReference type="Proteomes" id="UP000203826">
    <property type="component" value="Segment"/>
</dbReference>
<sequence length="149" mass="17910">MDKLKSLYNKNKKDNINLTFFYVDENNEVYSIKNKIESVENSIITRERQLYIIKDNQFNMLDKHKLISLSYFNIDISKNNIEELINNKINNNFYRKLEIVDTIELNPSLNIFNKLNCIYYIYKVITNSNNTTKKIILNVKNRKTRRSQN</sequence>
<proteinExistence type="predicted"/>
<organism evidence="1 2">
    <name type="scientific">Chrysochromulina ericina virus CeV-01B</name>
    <dbReference type="NCBI Taxonomy" id="3070830"/>
    <lineage>
        <taxon>Viruses</taxon>
        <taxon>Varidnaviria</taxon>
        <taxon>Bamfordvirae</taxon>
        <taxon>Nucleocytoviricota</taxon>
        <taxon>Megaviricetes</taxon>
        <taxon>Imitervirales</taxon>
        <taxon>Mesomimiviridae</taxon>
        <taxon>Tethysvirus</taxon>
        <taxon>Tethysvirus raunefjordenense</taxon>
    </lineage>
</organism>
<protein>
    <submittedName>
        <fullName evidence="1">Uncharacterized protein</fullName>
    </submittedName>
</protein>
<accession>A0A0N9R1Q1</accession>
<dbReference type="KEGG" id="vg:26049328"/>
<gene>
    <name evidence="1" type="ORF">ceV_461</name>
</gene>